<dbReference type="InterPro" id="IPR041473">
    <property type="entry name" value="CtsR_C"/>
</dbReference>
<evidence type="ECO:0000259" key="1">
    <source>
        <dbReference type="Pfam" id="PF05848"/>
    </source>
</evidence>
<dbReference type="Gene3D" id="1.10.1200.150">
    <property type="entry name" value="Transcriptional regulator CtsR, C-terminal domain"/>
    <property type="match status" value="1"/>
</dbReference>
<dbReference type="InterPro" id="IPR040465">
    <property type="entry name" value="CtsR_N"/>
</dbReference>
<dbReference type="Pfam" id="PF17727">
    <property type="entry name" value="CtsR_C"/>
    <property type="match status" value="1"/>
</dbReference>
<name>A0A645B2W5_9ZZZZ</name>
<protein>
    <submittedName>
        <fullName evidence="3">Transcriptional regulator CtsR</fullName>
    </submittedName>
</protein>
<dbReference type="InterPro" id="IPR041908">
    <property type="entry name" value="CtsR_C_sf"/>
</dbReference>
<evidence type="ECO:0000313" key="3">
    <source>
        <dbReference type="EMBL" id="MPM59759.1"/>
    </source>
</evidence>
<dbReference type="EMBL" id="VSSQ01017444">
    <property type="protein sequence ID" value="MPM59759.1"/>
    <property type="molecule type" value="Genomic_DNA"/>
</dbReference>
<dbReference type="InterPro" id="IPR041902">
    <property type="entry name" value="CtsR_N_sf"/>
</dbReference>
<sequence>MILSEQIARLIEEMLNDSDGTLEIGRNELATRMGCVPSQINYVITSRFTPQKGYIVESRRGGGGFIRITRVHLDKAQYLMHVYSAVGDSIEYDEARAFILHLMQDEIITEREAALLLSVMSERAMDTLQKETRSSVRACVLRSVILRLAAM</sequence>
<accession>A0A645B2W5</accession>
<comment type="caution">
    <text evidence="3">The sequence shown here is derived from an EMBL/GenBank/DDBJ whole genome shotgun (WGS) entry which is preliminary data.</text>
</comment>
<feature type="domain" description="CtsR C-terminal dimerization" evidence="2">
    <location>
        <begin position="74"/>
        <end position="145"/>
    </location>
</feature>
<dbReference type="Pfam" id="PF05848">
    <property type="entry name" value="CtsR"/>
    <property type="match status" value="1"/>
</dbReference>
<reference evidence="3" key="1">
    <citation type="submission" date="2019-08" db="EMBL/GenBank/DDBJ databases">
        <authorList>
            <person name="Kucharzyk K."/>
            <person name="Murdoch R.W."/>
            <person name="Higgins S."/>
            <person name="Loffler F."/>
        </authorList>
    </citation>
    <scope>NUCLEOTIDE SEQUENCE</scope>
</reference>
<organism evidence="3">
    <name type="scientific">bioreactor metagenome</name>
    <dbReference type="NCBI Taxonomy" id="1076179"/>
    <lineage>
        <taxon>unclassified sequences</taxon>
        <taxon>metagenomes</taxon>
        <taxon>ecological metagenomes</taxon>
    </lineage>
</organism>
<proteinExistence type="predicted"/>
<dbReference type="Gene3D" id="3.30.56.130">
    <property type="entry name" value="Transcriptional regulator CtsR, winged HTH domain"/>
    <property type="match status" value="1"/>
</dbReference>
<feature type="domain" description="CtsR N-terminal HTH" evidence="1">
    <location>
        <begin position="3"/>
        <end position="71"/>
    </location>
</feature>
<evidence type="ECO:0000259" key="2">
    <source>
        <dbReference type="Pfam" id="PF17727"/>
    </source>
</evidence>
<dbReference type="AlphaFoldDB" id="A0A645B2W5"/>
<gene>
    <name evidence="3" type="primary">ctsr_6</name>
    <name evidence="3" type="ORF">SDC9_106605</name>
</gene>